<keyword evidence="2" id="KW-1185">Reference proteome</keyword>
<evidence type="ECO:0000313" key="2">
    <source>
        <dbReference type="Proteomes" id="UP001238540"/>
    </source>
</evidence>
<dbReference type="EMBL" id="JAUFQC010000001">
    <property type="protein sequence ID" value="MDN3610302.1"/>
    <property type="molecule type" value="Genomic_DNA"/>
</dbReference>
<name>A0ABT8BU62_9VIBR</name>
<gene>
    <name evidence="1" type="ORF">QWZ16_11370</name>
</gene>
<evidence type="ECO:0008006" key="3">
    <source>
        <dbReference type="Google" id="ProtNLM"/>
    </source>
</evidence>
<sequence length="112" mass="12271">MLLIVFTLVFASVAWSMPIAEPSPVAVNERLFDSHENRHIQPVECSISTHSDLSASVHCCTSACVFNLPFISSMSPSHFPDTSRAPIGNDGIDKVVTRIQVPFRPPITHSLI</sequence>
<dbReference type="RefSeq" id="WP_290311940.1">
    <property type="nucleotide sequence ID" value="NZ_JAUFQC010000001.1"/>
</dbReference>
<accession>A0ABT8BU62</accession>
<evidence type="ECO:0000313" key="1">
    <source>
        <dbReference type="EMBL" id="MDN3610302.1"/>
    </source>
</evidence>
<reference evidence="2" key="1">
    <citation type="journal article" date="2019" name="Int. J. Syst. Evol. Microbiol.">
        <title>The Global Catalogue of Microorganisms (GCM) 10K type strain sequencing project: providing services to taxonomists for standard genome sequencing and annotation.</title>
        <authorList>
            <consortium name="The Broad Institute Genomics Platform"/>
            <consortium name="The Broad Institute Genome Sequencing Center for Infectious Disease"/>
            <person name="Wu L."/>
            <person name="Ma J."/>
        </authorList>
    </citation>
    <scope>NUCLEOTIDE SEQUENCE [LARGE SCALE GENOMIC DNA]</scope>
    <source>
        <strain evidence="2">CECT 7398</strain>
    </source>
</reference>
<organism evidence="1 2">
    <name type="scientific">Vibrio ostreicida</name>
    <dbReference type="NCBI Taxonomy" id="526588"/>
    <lineage>
        <taxon>Bacteria</taxon>
        <taxon>Pseudomonadati</taxon>
        <taxon>Pseudomonadota</taxon>
        <taxon>Gammaproteobacteria</taxon>
        <taxon>Vibrionales</taxon>
        <taxon>Vibrionaceae</taxon>
        <taxon>Vibrio</taxon>
    </lineage>
</organism>
<protein>
    <recommendedName>
        <fullName evidence="3">Secreted protein</fullName>
    </recommendedName>
</protein>
<dbReference type="Proteomes" id="UP001238540">
    <property type="component" value="Unassembled WGS sequence"/>
</dbReference>
<comment type="caution">
    <text evidence="1">The sequence shown here is derived from an EMBL/GenBank/DDBJ whole genome shotgun (WGS) entry which is preliminary data.</text>
</comment>
<proteinExistence type="predicted"/>